<protein>
    <submittedName>
        <fullName evidence="7">SsgA family sporulation/cell division regulator</fullName>
    </submittedName>
</protein>
<keyword evidence="6" id="KW-0131">Cell cycle</keyword>
<evidence type="ECO:0000256" key="6">
    <source>
        <dbReference type="ARBA" id="ARBA00023306"/>
    </source>
</evidence>
<dbReference type="AlphaFoldDB" id="A0AAU8DJK8"/>
<keyword evidence="5" id="KW-0717">Septation</keyword>
<comment type="similarity">
    <text evidence="2">Belongs to the SsgA family.</text>
</comment>
<comment type="subcellular location">
    <subcellularLocation>
        <location evidence="1">Cell septum</location>
    </subcellularLocation>
</comment>
<accession>A0AAU8DJK8</accession>
<keyword evidence="3" id="KW-0132">Cell division</keyword>
<reference evidence="7" key="1">
    <citation type="submission" date="2024-05" db="EMBL/GenBank/DDBJ databases">
        <authorList>
            <person name="Cai S.Y."/>
            <person name="Jin L.M."/>
            <person name="Li H.R."/>
        </authorList>
    </citation>
    <scope>NUCLEOTIDE SEQUENCE</scope>
    <source>
        <strain evidence="7">A5-74</strain>
    </source>
</reference>
<dbReference type="InterPro" id="IPR006776">
    <property type="entry name" value="SsgB"/>
</dbReference>
<proteinExistence type="inferred from homology"/>
<evidence type="ECO:0000256" key="5">
    <source>
        <dbReference type="ARBA" id="ARBA00023210"/>
    </source>
</evidence>
<name>A0AAU8DJK8_9ACTN</name>
<evidence type="ECO:0000256" key="4">
    <source>
        <dbReference type="ARBA" id="ARBA00022969"/>
    </source>
</evidence>
<gene>
    <name evidence="7" type="ORF">ABLG96_13825</name>
</gene>
<dbReference type="GO" id="GO:0030428">
    <property type="term" value="C:cell septum"/>
    <property type="evidence" value="ECO:0007669"/>
    <property type="project" value="UniProtKB-SubCell"/>
</dbReference>
<evidence type="ECO:0000256" key="1">
    <source>
        <dbReference type="ARBA" id="ARBA00004431"/>
    </source>
</evidence>
<evidence type="ECO:0000313" key="7">
    <source>
        <dbReference type="EMBL" id="XCG62333.1"/>
    </source>
</evidence>
<evidence type="ECO:0000256" key="2">
    <source>
        <dbReference type="ARBA" id="ARBA00009323"/>
    </source>
</evidence>
<sequence>MSGSQVGQTSTAMETTMALLVEGDRPLVRARFEYRTNEPFGVHMTLSLEDGSAVEWVIARELIMQGVHIPAGLADVQLYPISDAIVIELDSPDGGAVLLADPAAMYEFAVEIQQLVPLGSEDEFFCLDDALAEICQVELPRSSQS</sequence>
<dbReference type="RefSeq" id="WP_353647948.1">
    <property type="nucleotide sequence ID" value="NZ_CP159218.1"/>
</dbReference>
<evidence type="ECO:0000256" key="3">
    <source>
        <dbReference type="ARBA" id="ARBA00022618"/>
    </source>
</evidence>
<dbReference type="GO" id="GO:0000917">
    <property type="term" value="P:division septum assembly"/>
    <property type="evidence" value="ECO:0007669"/>
    <property type="project" value="UniProtKB-KW"/>
</dbReference>
<dbReference type="GO" id="GO:0030435">
    <property type="term" value="P:sporulation resulting in formation of a cellular spore"/>
    <property type="evidence" value="ECO:0007669"/>
    <property type="project" value="UniProtKB-KW"/>
</dbReference>
<dbReference type="InterPro" id="IPR038658">
    <property type="entry name" value="SsgB_sf"/>
</dbReference>
<keyword evidence="4" id="KW-0749">Sporulation</keyword>
<dbReference type="Gene3D" id="2.30.31.20">
    <property type="entry name" value="Sporulation-specific cell division protein SsgB"/>
    <property type="match status" value="1"/>
</dbReference>
<dbReference type="Pfam" id="PF04686">
    <property type="entry name" value="SsgA"/>
    <property type="match status" value="1"/>
</dbReference>
<organism evidence="7">
    <name type="scientific">Nakamurella sp. A5-74</name>
    <dbReference type="NCBI Taxonomy" id="3158264"/>
    <lineage>
        <taxon>Bacteria</taxon>
        <taxon>Bacillati</taxon>
        <taxon>Actinomycetota</taxon>
        <taxon>Actinomycetes</taxon>
        <taxon>Nakamurellales</taxon>
        <taxon>Nakamurellaceae</taxon>
        <taxon>Nakamurella</taxon>
    </lineage>
</organism>
<dbReference type="EMBL" id="CP159218">
    <property type="protein sequence ID" value="XCG62333.1"/>
    <property type="molecule type" value="Genomic_DNA"/>
</dbReference>